<accession>A0A6J5EM36</accession>
<feature type="transmembrane region" description="Helical" evidence="7">
    <location>
        <begin position="201"/>
        <end position="220"/>
    </location>
</feature>
<keyword evidence="4 7" id="KW-0812">Transmembrane</keyword>
<dbReference type="InterPro" id="IPR011701">
    <property type="entry name" value="MFS"/>
</dbReference>
<feature type="transmembrane region" description="Helical" evidence="7">
    <location>
        <begin position="135"/>
        <end position="154"/>
    </location>
</feature>
<keyword evidence="6 7" id="KW-0472">Membrane</keyword>
<dbReference type="EMBL" id="CADIKH010000031">
    <property type="protein sequence ID" value="CAB3766864.1"/>
    <property type="molecule type" value="Genomic_DNA"/>
</dbReference>
<dbReference type="SUPFAM" id="SSF103473">
    <property type="entry name" value="MFS general substrate transporter"/>
    <property type="match status" value="1"/>
</dbReference>
<keyword evidence="9" id="KW-1185">Reference proteome</keyword>
<feature type="transmembrane region" description="Helical" evidence="7">
    <location>
        <begin position="296"/>
        <end position="318"/>
    </location>
</feature>
<sequence>MPDTGRPWAIYLMFGLYGVQQGMLGPAMPFVRAELGLDLRTVGLHFAAYALGLALIGFPYRWLTHRQLPTGIGQISILSIVVSSGLFALSGTLPLTLLAAAAAGLSGGLVLVTGQAKLGARYRAYAAPKLAEAHVVAGVCVLGGALLIGGATWAGGSWRIAPAAVALAAALFAAVPSRTYRRDEAALRVTGARQVDCEAERLPLALQISLGALVILGISAEWGVGFWGAEYMKDSLACSASTAATLMSVYFGGTVCGRIVSSRLLRTIPPRALLVAVALGAIATFAALQASNHVSIVAGLAVLLGACLGNFFPLILGAAMRVAPYAGSTLSARASQAVGVALLIAPFLLGMLSERVGMRSAFATLIAYPALMLPVMLGLRGVSTTRQGRTSKGASAK</sequence>
<dbReference type="GO" id="GO:0012505">
    <property type="term" value="C:endomembrane system"/>
    <property type="evidence" value="ECO:0007669"/>
    <property type="project" value="UniProtKB-SubCell"/>
</dbReference>
<feature type="transmembrane region" description="Helical" evidence="7">
    <location>
        <begin position="9"/>
        <end position="30"/>
    </location>
</feature>
<feature type="transmembrane region" description="Helical" evidence="7">
    <location>
        <begin position="240"/>
        <end position="260"/>
    </location>
</feature>
<feature type="transmembrane region" description="Helical" evidence="7">
    <location>
        <begin position="361"/>
        <end position="382"/>
    </location>
</feature>
<evidence type="ECO:0000256" key="3">
    <source>
        <dbReference type="ARBA" id="ARBA00022448"/>
    </source>
</evidence>
<dbReference type="InterPro" id="IPR051788">
    <property type="entry name" value="MFS_Transporter"/>
</dbReference>
<evidence type="ECO:0000313" key="8">
    <source>
        <dbReference type="EMBL" id="CAB3766864.1"/>
    </source>
</evidence>
<evidence type="ECO:0000256" key="4">
    <source>
        <dbReference type="ARBA" id="ARBA00022692"/>
    </source>
</evidence>
<dbReference type="InterPro" id="IPR036259">
    <property type="entry name" value="MFS_trans_sf"/>
</dbReference>
<proteinExistence type="inferred from homology"/>
<gene>
    <name evidence="8" type="ORF">LMG29542_05455</name>
</gene>
<protein>
    <recommendedName>
        <fullName evidence="10">Major facilitator superfamily (MFS) profile domain-containing protein</fullName>
    </recommendedName>
</protein>
<dbReference type="Gene3D" id="1.20.1250.20">
    <property type="entry name" value="MFS general substrate transporter like domains"/>
    <property type="match status" value="2"/>
</dbReference>
<evidence type="ECO:0008006" key="10">
    <source>
        <dbReference type="Google" id="ProtNLM"/>
    </source>
</evidence>
<organism evidence="8 9">
    <name type="scientific">Paraburkholderia humisilvae</name>
    <dbReference type="NCBI Taxonomy" id="627669"/>
    <lineage>
        <taxon>Bacteria</taxon>
        <taxon>Pseudomonadati</taxon>
        <taxon>Pseudomonadota</taxon>
        <taxon>Betaproteobacteria</taxon>
        <taxon>Burkholderiales</taxon>
        <taxon>Burkholderiaceae</taxon>
        <taxon>Paraburkholderia</taxon>
    </lineage>
</organism>
<dbReference type="RefSeq" id="WP_217478009.1">
    <property type="nucleotide sequence ID" value="NZ_JBHLTK010000469.1"/>
</dbReference>
<feature type="transmembrane region" description="Helical" evidence="7">
    <location>
        <begin position="330"/>
        <end position="349"/>
    </location>
</feature>
<evidence type="ECO:0000256" key="6">
    <source>
        <dbReference type="ARBA" id="ARBA00023136"/>
    </source>
</evidence>
<evidence type="ECO:0000256" key="2">
    <source>
        <dbReference type="ARBA" id="ARBA00008335"/>
    </source>
</evidence>
<feature type="transmembrane region" description="Helical" evidence="7">
    <location>
        <begin position="95"/>
        <end position="114"/>
    </location>
</feature>
<evidence type="ECO:0000313" key="9">
    <source>
        <dbReference type="Proteomes" id="UP000494363"/>
    </source>
</evidence>
<dbReference type="PANTHER" id="PTHR23514">
    <property type="entry name" value="BYPASS OF STOP CODON PROTEIN 6"/>
    <property type="match status" value="1"/>
</dbReference>
<evidence type="ECO:0000256" key="5">
    <source>
        <dbReference type="ARBA" id="ARBA00022989"/>
    </source>
</evidence>
<comment type="subcellular location">
    <subcellularLocation>
        <location evidence="1">Endomembrane system</location>
        <topology evidence="1">Multi-pass membrane protein</topology>
    </subcellularLocation>
</comment>
<dbReference type="Proteomes" id="UP000494363">
    <property type="component" value="Unassembled WGS sequence"/>
</dbReference>
<keyword evidence="3" id="KW-0813">Transport</keyword>
<dbReference type="Pfam" id="PF07690">
    <property type="entry name" value="MFS_1"/>
    <property type="match status" value="1"/>
</dbReference>
<dbReference type="AlphaFoldDB" id="A0A6J5EM36"/>
<feature type="transmembrane region" description="Helical" evidence="7">
    <location>
        <begin position="272"/>
        <end position="290"/>
    </location>
</feature>
<feature type="transmembrane region" description="Helical" evidence="7">
    <location>
        <begin position="72"/>
        <end position="89"/>
    </location>
</feature>
<dbReference type="PANTHER" id="PTHR23514:SF3">
    <property type="entry name" value="BYPASS OF STOP CODON PROTEIN 6"/>
    <property type="match status" value="1"/>
</dbReference>
<dbReference type="GO" id="GO:0022857">
    <property type="term" value="F:transmembrane transporter activity"/>
    <property type="evidence" value="ECO:0007669"/>
    <property type="project" value="InterPro"/>
</dbReference>
<evidence type="ECO:0000256" key="1">
    <source>
        <dbReference type="ARBA" id="ARBA00004127"/>
    </source>
</evidence>
<evidence type="ECO:0000256" key="7">
    <source>
        <dbReference type="SAM" id="Phobius"/>
    </source>
</evidence>
<reference evidence="8 9" key="1">
    <citation type="submission" date="2020-04" db="EMBL/GenBank/DDBJ databases">
        <authorList>
            <person name="De Canck E."/>
        </authorList>
    </citation>
    <scope>NUCLEOTIDE SEQUENCE [LARGE SCALE GENOMIC DNA]</scope>
    <source>
        <strain evidence="8 9">LMG 29542</strain>
    </source>
</reference>
<feature type="transmembrane region" description="Helical" evidence="7">
    <location>
        <begin position="160"/>
        <end position="180"/>
    </location>
</feature>
<dbReference type="GO" id="GO:0016020">
    <property type="term" value="C:membrane"/>
    <property type="evidence" value="ECO:0007669"/>
    <property type="project" value="TreeGrafter"/>
</dbReference>
<comment type="similarity">
    <text evidence="2">Belongs to the major facilitator superfamily.</text>
</comment>
<name>A0A6J5EM36_9BURK</name>
<keyword evidence="5 7" id="KW-1133">Transmembrane helix</keyword>
<feature type="transmembrane region" description="Helical" evidence="7">
    <location>
        <begin position="42"/>
        <end position="60"/>
    </location>
</feature>